<evidence type="ECO:0000313" key="6">
    <source>
        <dbReference type="EMBL" id="PJO43116.1"/>
    </source>
</evidence>
<accession>A0A2M9Q4V3</accession>
<evidence type="ECO:0000313" key="7">
    <source>
        <dbReference type="Proteomes" id="UP000232101"/>
    </source>
</evidence>
<dbReference type="NCBIfam" id="TIGR01442">
    <property type="entry name" value="SASP_gamma"/>
    <property type="match status" value="1"/>
</dbReference>
<reference evidence="6 7" key="1">
    <citation type="submission" date="2017-11" db="EMBL/GenBank/DDBJ databases">
        <title>Bacterial isolate from king chilli rhizosphere.</title>
        <authorList>
            <person name="Takhelmayum P."/>
            <person name="Sarangthem I."/>
        </authorList>
    </citation>
    <scope>NUCLEOTIDE SEQUENCE [LARGE SCALE GENOMIC DNA]</scope>
    <source>
        <strain evidence="7">t26</strain>
    </source>
</reference>
<dbReference type="Pfam" id="PF04259">
    <property type="entry name" value="SASP_gamma"/>
    <property type="match status" value="1"/>
</dbReference>
<keyword evidence="3" id="KW-0677">Repeat</keyword>
<organism evidence="6 7">
    <name type="scientific">Lysinibacillus xylanilyticus</name>
    <dbReference type="NCBI Taxonomy" id="582475"/>
    <lineage>
        <taxon>Bacteria</taxon>
        <taxon>Bacillati</taxon>
        <taxon>Bacillota</taxon>
        <taxon>Bacilli</taxon>
        <taxon>Bacillales</taxon>
        <taxon>Bacillaceae</taxon>
        <taxon>Lysinibacillus</taxon>
    </lineage>
</organism>
<proteinExistence type="inferred from homology"/>
<dbReference type="InterPro" id="IPR006341">
    <property type="entry name" value="Spore_gamma"/>
</dbReference>
<dbReference type="EMBL" id="PHQY01000646">
    <property type="protein sequence ID" value="PJO43116.1"/>
    <property type="molecule type" value="Genomic_DNA"/>
</dbReference>
<feature type="region of interest" description="Disordered" evidence="5">
    <location>
        <begin position="73"/>
        <end position="93"/>
    </location>
</feature>
<evidence type="ECO:0000256" key="3">
    <source>
        <dbReference type="ARBA" id="ARBA00022737"/>
    </source>
</evidence>
<dbReference type="AlphaFoldDB" id="A0A2M9Q4V3"/>
<gene>
    <name evidence="6" type="ORF">CWD94_15270</name>
</gene>
<name>A0A2M9Q4V3_9BACI</name>
<feature type="compositionally biased region" description="Low complexity" evidence="5">
    <location>
        <begin position="1"/>
        <end position="16"/>
    </location>
</feature>
<feature type="compositionally biased region" description="Polar residues" evidence="5">
    <location>
        <begin position="17"/>
        <end position="26"/>
    </location>
</feature>
<evidence type="ECO:0000256" key="5">
    <source>
        <dbReference type="SAM" id="MobiDB-lite"/>
    </source>
</evidence>
<evidence type="ECO:0000256" key="2">
    <source>
        <dbReference type="ARBA" id="ARBA00014721"/>
    </source>
</evidence>
<evidence type="ECO:0000256" key="1">
    <source>
        <dbReference type="ARBA" id="ARBA00006710"/>
    </source>
</evidence>
<dbReference type="GO" id="GO:0030435">
    <property type="term" value="P:sporulation resulting in formation of a cellular spore"/>
    <property type="evidence" value="ECO:0007669"/>
    <property type="project" value="UniProtKB-KW"/>
</dbReference>
<evidence type="ECO:0000256" key="4">
    <source>
        <dbReference type="ARBA" id="ARBA00022969"/>
    </source>
</evidence>
<comment type="caution">
    <text evidence="6">The sequence shown here is derived from an EMBL/GenBank/DDBJ whole genome shotgun (WGS) entry which is preliminary data.</text>
</comment>
<feature type="region of interest" description="Disordered" evidence="5">
    <location>
        <begin position="1"/>
        <end position="26"/>
    </location>
</feature>
<keyword evidence="4" id="KW-0749">Sporulation</keyword>
<comment type="similarity">
    <text evidence="1">Belongs to the gamma-type SASP family.</text>
</comment>
<protein>
    <recommendedName>
        <fullName evidence="2">Small, acid-soluble spore protein gamma-type</fullName>
    </recommendedName>
</protein>
<dbReference type="Proteomes" id="UP000232101">
    <property type="component" value="Unassembled WGS sequence"/>
</dbReference>
<sequence length="93" mass="10517">MKSMNNNQNFNKKTPNAMNSMNQEFGNETDVNEIKQQIQQAEANKKQASGAMNSMNQEFGNETDFNQIRQQIQQAEANKKQASGRFGNENGTK</sequence>